<keyword evidence="3" id="KW-1185">Reference proteome</keyword>
<keyword evidence="2" id="KW-0670">Pyruvate</keyword>
<organism evidence="2 3">
    <name type="scientific">Tautonia plasticadhaerens</name>
    <dbReference type="NCBI Taxonomy" id="2527974"/>
    <lineage>
        <taxon>Bacteria</taxon>
        <taxon>Pseudomonadati</taxon>
        <taxon>Planctomycetota</taxon>
        <taxon>Planctomycetia</taxon>
        <taxon>Isosphaerales</taxon>
        <taxon>Isosphaeraceae</taxon>
        <taxon>Tautonia</taxon>
    </lineage>
</organism>
<dbReference type="SUPFAM" id="SSF51658">
    <property type="entry name" value="Xylose isomerase-like"/>
    <property type="match status" value="1"/>
</dbReference>
<dbReference type="InterPro" id="IPR050312">
    <property type="entry name" value="IolE/XylAMocC-like"/>
</dbReference>
<dbReference type="InterPro" id="IPR036237">
    <property type="entry name" value="Xyl_isomerase-like_sf"/>
</dbReference>
<protein>
    <submittedName>
        <fullName evidence="2">Hydroxypyruvate isomerase</fullName>
        <ecNumber evidence="2">5.3.1.22</ecNumber>
    </submittedName>
</protein>
<dbReference type="Gene3D" id="3.20.20.150">
    <property type="entry name" value="Divalent-metal-dependent TIM barrel enzymes"/>
    <property type="match status" value="1"/>
</dbReference>
<evidence type="ECO:0000313" key="3">
    <source>
        <dbReference type="Proteomes" id="UP000317835"/>
    </source>
</evidence>
<proteinExistence type="predicted"/>
<keyword evidence="2" id="KW-0413">Isomerase</keyword>
<evidence type="ECO:0000259" key="1">
    <source>
        <dbReference type="Pfam" id="PF01261"/>
    </source>
</evidence>
<dbReference type="KEGG" id="tpla:ElP_16680"/>
<dbReference type="PANTHER" id="PTHR12110">
    <property type="entry name" value="HYDROXYPYRUVATE ISOMERASE"/>
    <property type="match status" value="1"/>
</dbReference>
<dbReference type="AlphaFoldDB" id="A0A518GYX1"/>
<dbReference type="EC" id="5.3.1.22" evidence="2"/>
<dbReference type="OrthoDB" id="9779184at2"/>
<gene>
    <name evidence="2" type="primary">hyi_1</name>
    <name evidence="2" type="ORF">ElP_16680</name>
</gene>
<dbReference type="PANTHER" id="PTHR12110:SF52">
    <property type="entry name" value="XYLOSE ISOMERASE"/>
    <property type="match status" value="1"/>
</dbReference>
<dbReference type="Proteomes" id="UP000317835">
    <property type="component" value="Chromosome"/>
</dbReference>
<dbReference type="RefSeq" id="WP_145268185.1">
    <property type="nucleotide sequence ID" value="NZ_CP036426.1"/>
</dbReference>
<name>A0A518GYX1_9BACT</name>
<sequence length="289" mass="31809">MRLAFSTNAYMRFPFEEAASRIASIGYEGLELMADVPHAWPAGLLDGPKRAIREAMDRHGLRFSNVNAFMMNAIADRRQPYWYPSFIEPDEGYRSVRIDHTRRALDLCAELGAPHITTEPGGPIAEGQSRQEAIDLFVEVLKPLAEHADRQGVLLLIEPEPGLLLETTDQYLEVAERVGAPSLGLNFDVGHAYCMAEDLPTQIAKLAPLTRHYHVEDIAETRVHHHLVPGTGAIDFPGVVDAIRQTGYDGWVTVELYPFVDDPDDAARGALGLLRPLVSGPSTAGRPAP</sequence>
<dbReference type="InterPro" id="IPR013022">
    <property type="entry name" value="Xyl_isomerase-like_TIM-brl"/>
</dbReference>
<reference evidence="2 3" key="1">
    <citation type="submission" date="2019-02" db="EMBL/GenBank/DDBJ databases">
        <title>Deep-cultivation of Planctomycetes and their phenomic and genomic characterization uncovers novel biology.</title>
        <authorList>
            <person name="Wiegand S."/>
            <person name="Jogler M."/>
            <person name="Boedeker C."/>
            <person name="Pinto D."/>
            <person name="Vollmers J."/>
            <person name="Rivas-Marin E."/>
            <person name="Kohn T."/>
            <person name="Peeters S.H."/>
            <person name="Heuer A."/>
            <person name="Rast P."/>
            <person name="Oberbeckmann S."/>
            <person name="Bunk B."/>
            <person name="Jeske O."/>
            <person name="Meyerdierks A."/>
            <person name="Storesund J.E."/>
            <person name="Kallscheuer N."/>
            <person name="Luecker S."/>
            <person name="Lage O.M."/>
            <person name="Pohl T."/>
            <person name="Merkel B.J."/>
            <person name="Hornburger P."/>
            <person name="Mueller R.-W."/>
            <person name="Bruemmer F."/>
            <person name="Labrenz M."/>
            <person name="Spormann A.M."/>
            <person name="Op den Camp H."/>
            <person name="Overmann J."/>
            <person name="Amann R."/>
            <person name="Jetten M.S.M."/>
            <person name="Mascher T."/>
            <person name="Medema M.H."/>
            <person name="Devos D.P."/>
            <person name="Kaster A.-K."/>
            <person name="Ovreas L."/>
            <person name="Rohde M."/>
            <person name="Galperin M.Y."/>
            <person name="Jogler C."/>
        </authorList>
    </citation>
    <scope>NUCLEOTIDE SEQUENCE [LARGE SCALE GENOMIC DNA]</scope>
    <source>
        <strain evidence="2 3">ElP</strain>
    </source>
</reference>
<accession>A0A518GYX1</accession>
<dbReference type="EMBL" id="CP036426">
    <property type="protein sequence ID" value="QDV33789.1"/>
    <property type="molecule type" value="Genomic_DNA"/>
</dbReference>
<evidence type="ECO:0000313" key="2">
    <source>
        <dbReference type="EMBL" id="QDV33789.1"/>
    </source>
</evidence>
<dbReference type="GO" id="GO:0008903">
    <property type="term" value="F:hydroxypyruvate isomerase activity"/>
    <property type="evidence" value="ECO:0007669"/>
    <property type="project" value="UniProtKB-EC"/>
</dbReference>
<dbReference type="Pfam" id="PF01261">
    <property type="entry name" value="AP_endonuc_2"/>
    <property type="match status" value="1"/>
</dbReference>
<feature type="domain" description="Xylose isomerase-like TIM barrel" evidence="1">
    <location>
        <begin position="21"/>
        <end position="275"/>
    </location>
</feature>